<dbReference type="KEGG" id="bsto:C0V70_01695"/>
<sequence length="466" mass="53386">MKKIAIIVDHPIRDLGGCVLVANALKTMEKDIEVYLVPMSSQKFDIFAIAPDFVLLNYIRKNNQEFIQKLIAANIKYGLLDTEGGFYGDLGAYEKVLSNDKEIYKKLSCNFLWGKKMEEVWNKYDLGCSNDIVGLPRFDFYHESFRGFENNFLPQSILEKKHMVLLNTKVAVANPKYLSVEEEKNLYRQMGLKDDEIEMHYQLGKQSIEENVKLAGRIEKETDIGLVLRPHPHENQKTYKDLFEKAGLKKAEVHLNGNITPWISHSIAVIHRHCTTAIEAVIANKPAFSTLWVPTSANAPDAERVSYKCNSFEELKSALDAIEKNPEAAKEFLPSDNDKNEVISKWLSEIDGKSHVRVAKGILNSIGNSKADVKKCREFLYSAYSQRGNLKSQVYNMAWTAGKMGIMRSQLWELEKKRSSKWLKEDKRITDHDANLWVKSIHSNNKFQPVQPEKYQDEYPGNSIIM</sequence>
<dbReference type="RefSeq" id="WP_102242132.1">
    <property type="nucleotide sequence ID" value="NZ_CP025704.1"/>
</dbReference>
<dbReference type="NCBIfam" id="TIGR04396">
    <property type="entry name" value="surf_polysacc"/>
    <property type="match status" value="1"/>
</dbReference>
<gene>
    <name evidence="1" type="ORF">C0V70_01695</name>
</gene>
<dbReference type="InterPro" id="IPR030906">
    <property type="entry name" value="Surf_polysacc"/>
</dbReference>
<evidence type="ECO:0000313" key="1">
    <source>
        <dbReference type="EMBL" id="AUN96837.1"/>
    </source>
</evidence>
<name>A0A2K9NMV1_BACTC</name>
<evidence type="ECO:0000313" key="2">
    <source>
        <dbReference type="Proteomes" id="UP000235584"/>
    </source>
</evidence>
<reference evidence="1 2" key="1">
    <citation type="submission" date="2018-01" db="EMBL/GenBank/DDBJ databases">
        <title>Complete genome sequence of Bacteriovorax stolpii DSM12778.</title>
        <authorList>
            <person name="Tang B."/>
            <person name="Chang J."/>
        </authorList>
    </citation>
    <scope>NUCLEOTIDE SEQUENCE [LARGE SCALE GENOMIC DNA]</scope>
    <source>
        <strain evidence="1 2">DSM 12778</strain>
    </source>
</reference>
<dbReference type="AlphaFoldDB" id="A0A2K9NMV1"/>
<keyword evidence="2" id="KW-1185">Reference proteome</keyword>
<organism evidence="1 2">
    <name type="scientific">Bacteriovorax stolpii</name>
    <name type="common">Bdellovibrio stolpii</name>
    <dbReference type="NCBI Taxonomy" id="960"/>
    <lineage>
        <taxon>Bacteria</taxon>
        <taxon>Pseudomonadati</taxon>
        <taxon>Bdellovibrionota</taxon>
        <taxon>Bacteriovoracia</taxon>
        <taxon>Bacteriovoracales</taxon>
        <taxon>Bacteriovoracaceae</taxon>
        <taxon>Bacteriovorax</taxon>
    </lineage>
</organism>
<proteinExistence type="predicted"/>
<dbReference type="EMBL" id="CP025704">
    <property type="protein sequence ID" value="AUN96837.1"/>
    <property type="molecule type" value="Genomic_DNA"/>
</dbReference>
<dbReference type="Proteomes" id="UP000235584">
    <property type="component" value="Chromosome"/>
</dbReference>
<accession>A0A2K9NMV1</accession>
<protein>
    <submittedName>
        <fullName evidence="1">Uncharacterized protein</fullName>
    </submittedName>
</protein>